<feature type="transmembrane region" description="Helical" evidence="1">
    <location>
        <begin position="132"/>
        <end position="152"/>
    </location>
</feature>
<feature type="transmembrane region" description="Helical" evidence="1">
    <location>
        <begin position="30"/>
        <end position="56"/>
    </location>
</feature>
<keyword evidence="1" id="KW-0472">Membrane</keyword>
<organism evidence="2 3">
    <name type="scientific">Oryzihumus leptocrescens</name>
    <dbReference type="NCBI Taxonomy" id="297536"/>
    <lineage>
        <taxon>Bacteria</taxon>
        <taxon>Bacillati</taxon>
        <taxon>Actinomycetota</taxon>
        <taxon>Actinomycetes</taxon>
        <taxon>Micrococcales</taxon>
        <taxon>Intrasporangiaceae</taxon>
        <taxon>Oryzihumus</taxon>
    </lineage>
</organism>
<keyword evidence="1" id="KW-0812">Transmembrane</keyword>
<evidence type="ECO:0000313" key="3">
    <source>
        <dbReference type="Proteomes" id="UP000319514"/>
    </source>
</evidence>
<evidence type="ECO:0000256" key="1">
    <source>
        <dbReference type="SAM" id="Phobius"/>
    </source>
</evidence>
<gene>
    <name evidence="2" type="ORF">FB474_0245</name>
</gene>
<comment type="caution">
    <text evidence="2">The sequence shown here is derived from an EMBL/GenBank/DDBJ whole genome shotgun (WGS) entry which is preliminary data.</text>
</comment>
<dbReference type="AlphaFoldDB" id="A0A542ZEY8"/>
<evidence type="ECO:0008006" key="4">
    <source>
        <dbReference type="Google" id="ProtNLM"/>
    </source>
</evidence>
<protein>
    <recommendedName>
        <fullName evidence="4">DUF3592 domain-containing protein</fullName>
    </recommendedName>
</protein>
<dbReference type="EMBL" id="VFOQ01000001">
    <property type="protein sequence ID" value="TQL58905.1"/>
    <property type="molecule type" value="Genomic_DNA"/>
</dbReference>
<proteinExistence type="predicted"/>
<keyword evidence="3" id="KW-1185">Reference proteome</keyword>
<keyword evidence="1" id="KW-1133">Transmembrane helix</keyword>
<sequence length="165" mass="17666">MNASVNSTLRDWATDQWLPQPRFAKTPGYAMVRVVSLTIIGLLFTIVGLLGAVAVISGSIGTTRETGIVRAVEVPRNGDANSLRVAVPKRNTLVLVSTDSNDARDYPVGSRVTILVDHNPNEAAVDDVASQLVGSGLTFLAGLVPLGFAAAWRSRRRDLLAERED</sequence>
<accession>A0A542ZEY8</accession>
<evidence type="ECO:0000313" key="2">
    <source>
        <dbReference type="EMBL" id="TQL58905.1"/>
    </source>
</evidence>
<dbReference type="Proteomes" id="UP000319514">
    <property type="component" value="Unassembled WGS sequence"/>
</dbReference>
<name>A0A542ZEY8_9MICO</name>
<reference evidence="2 3" key="1">
    <citation type="submission" date="2019-06" db="EMBL/GenBank/DDBJ databases">
        <title>Sequencing the genomes of 1000 actinobacteria strains.</title>
        <authorList>
            <person name="Klenk H.-P."/>
        </authorList>
    </citation>
    <scope>NUCLEOTIDE SEQUENCE [LARGE SCALE GENOMIC DNA]</scope>
    <source>
        <strain evidence="2 3">DSM 18082</strain>
    </source>
</reference>